<evidence type="ECO:0000256" key="2">
    <source>
        <dbReference type="SAM" id="MobiDB-lite"/>
    </source>
</evidence>
<dbReference type="SMART" id="SM01007">
    <property type="entry name" value="Aldolase_II"/>
    <property type="match status" value="1"/>
</dbReference>
<evidence type="ECO:0000256" key="1">
    <source>
        <dbReference type="ARBA" id="ARBA00037961"/>
    </source>
</evidence>
<dbReference type="SUPFAM" id="SSF53639">
    <property type="entry name" value="AraD/HMP-PK domain-like"/>
    <property type="match status" value="1"/>
</dbReference>
<dbReference type="PANTHER" id="PTHR10672">
    <property type="entry name" value="ADDUCIN"/>
    <property type="match status" value="1"/>
</dbReference>
<dbReference type="GO" id="GO:0016829">
    <property type="term" value="F:lyase activity"/>
    <property type="evidence" value="ECO:0007669"/>
    <property type="project" value="UniProtKB-KW"/>
</dbReference>
<keyword evidence="4" id="KW-0456">Lyase</keyword>
<dbReference type="GO" id="GO:0005856">
    <property type="term" value="C:cytoskeleton"/>
    <property type="evidence" value="ECO:0007669"/>
    <property type="project" value="TreeGrafter"/>
</dbReference>
<dbReference type="EMBL" id="LR743508">
    <property type="protein sequence ID" value="CAA2109611.1"/>
    <property type="molecule type" value="Genomic_DNA"/>
</dbReference>
<dbReference type="InterPro" id="IPR051017">
    <property type="entry name" value="Aldolase-II_Adducin_sf"/>
</dbReference>
<evidence type="ECO:0000259" key="3">
    <source>
        <dbReference type="SMART" id="SM01007"/>
    </source>
</evidence>
<dbReference type="Gene3D" id="3.40.225.10">
    <property type="entry name" value="Class II aldolase/adducin N-terminal domain"/>
    <property type="match status" value="1"/>
</dbReference>
<dbReference type="InterPro" id="IPR001303">
    <property type="entry name" value="Aldolase_II/adducin_N"/>
</dbReference>
<dbReference type="AlphaFoldDB" id="A0A679JKW2"/>
<dbReference type="PANTHER" id="PTHR10672:SF3">
    <property type="entry name" value="PROTEIN HU-LI TAI SHAO"/>
    <property type="match status" value="1"/>
</dbReference>
<dbReference type="GO" id="GO:0051015">
    <property type="term" value="F:actin filament binding"/>
    <property type="evidence" value="ECO:0007669"/>
    <property type="project" value="TreeGrafter"/>
</dbReference>
<protein>
    <submittedName>
        <fullName evidence="4">Decarboxylase NovR</fullName>
        <ecNumber evidence="4">4.1.-.-</ecNumber>
    </submittedName>
</protein>
<dbReference type="InterPro" id="IPR036409">
    <property type="entry name" value="Aldolase_II/adducin_N_sf"/>
</dbReference>
<accession>A0A679JKW2</accession>
<gene>
    <name evidence="4" type="primary">novR_9</name>
    <name evidence="4" type="ORF">VVAX_05882</name>
</gene>
<dbReference type="EC" id="4.1.-.-" evidence="4"/>
<feature type="region of interest" description="Disordered" evidence="2">
    <location>
        <begin position="1"/>
        <end position="25"/>
    </location>
</feature>
<dbReference type="Pfam" id="PF00596">
    <property type="entry name" value="Aldolase_II"/>
    <property type="match status" value="1"/>
</dbReference>
<comment type="similarity">
    <text evidence="1">Belongs to the aldolase class II family.</text>
</comment>
<name>A0A679JKW2_VARPD</name>
<feature type="domain" description="Class II aldolase/adducin N-terminal" evidence="3">
    <location>
        <begin position="54"/>
        <end position="234"/>
    </location>
</feature>
<organism evidence="4">
    <name type="scientific">Variovorax paradoxus</name>
    <dbReference type="NCBI Taxonomy" id="34073"/>
    <lineage>
        <taxon>Bacteria</taxon>
        <taxon>Pseudomonadati</taxon>
        <taxon>Pseudomonadota</taxon>
        <taxon>Betaproteobacteria</taxon>
        <taxon>Burkholderiales</taxon>
        <taxon>Comamonadaceae</taxon>
        <taxon>Variovorax</taxon>
    </lineage>
</organism>
<sequence length="286" mass="31457">MADIRARRSSGTPEVDGNNPHRRPMAHSLAVDDTARHEIDPALFETPEVRQACVDLAACFRMAANLGMEEGICNHFSAVVPGLDDCFIVNPFGLAFNEIRASDLIICDFDGHVLKGDRPPEITAYFIHARVHRNLPRARVAFHTHMPYATSLAMLEGQPLQWAGQTALKFYGRTAVDDFNGLALDAMEGDRIAAAIGDADVVFMRNHGVMVVGTTIAEAWNDLYYLERACQVQVLAESTGRKLRPVPSVLAAATYAQMRSGGNESAIQHLASIKRRLLKTDPDYLL</sequence>
<reference evidence="4" key="1">
    <citation type="submission" date="2019-12" db="EMBL/GenBank/DDBJ databases">
        <authorList>
            <person name="Cremers G."/>
        </authorList>
    </citation>
    <scope>NUCLEOTIDE SEQUENCE</scope>
    <source>
        <strain evidence="4">Vvax</strain>
    </source>
</reference>
<evidence type="ECO:0000313" key="4">
    <source>
        <dbReference type="EMBL" id="CAA2109611.1"/>
    </source>
</evidence>
<dbReference type="NCBIfam" id="NF005068">
    <property type="entry name" value="PRK06486.1"/>
    <property type="match status" value="1"/>
</dbReference>
<proteinExistence type="inferred from homology"/>